<dbReference type="Pfam" id="PF01416">
    <property type="entry name" value="PseudoU_synth_1"/>
    <property type="match status" value="2"/>
</dbReference>
<dbReference type="InterPro" id="IPR020103">
    <property type="entry name" value="PsdUridine_synth_cat_dom_sf"/>
</dbReference>
<reference evidence="10 11" key="1">
    <citation type="submission" date="2020-08" db="EMBL/GenBank/DDBJ databases">
        <title>Complete genome sequence of Entomobacter blattae G55GP.</title>
        <authorList>
            <person name="Poehlein A."/>
            <person name="Guzman J."/>
            <person name="Daniel R."/>
            <person name="Vilcinskas A."/>
        </authorList>
    </citation>
    <scope>NUCLEOTIDE SEQUENCE [LARGE SCALE GENOMIC DNA]</scope>
    <source>
        <strain evidence="10 11">G55GP</strain>
    </source>
</reference>
<dbReference type="PIRSF" id="PIRSF001430">
    <property type="entry name" value="tRNA_psdUrid_synth"/>
    <property type="match status" value="1"/>
</dbReference>
<evidence type="ECO:0000256" key="7">
    <source>
        <dbReference type="RuleBase" id="RU003792"/>
    </source>
</evidence>
<comment type="similarity">
    <text evidence="1 4 7">Belongs to the tRNA pseudouridine synthase TruA family.</text>
</comment>
<evidence type="ECO:0000256" key="1">
    <source>
        <dbReference type="ARBA" id="ARBA00009375"/>
    </source>
</evidence>
<dbReference type="GO" id="GO:0003723">
    <property type="term" value="F:RNA binding"/>
    <property type="evidence" value="ECO:0007669"/>
    <property type="project" value="InterPro"/>
</dbReference>
<protein>
    <recommendedName>
        <fullName evidence="4">tRNA pseudouridine synthase A</fullName>
        <ecNumber evidence="4">5.4.99.12</ecNumber>
    </recommendedName>
    <alternativeName>
        <fullName evidence="4">tRNA pseudouridine(38-40) synthase</fullName>
    </alternativeName>
    <alternativeName>
        <fullName evidence="4">tRNA pseudouridylate synthase I</fullName>
    </alternativeName>
    <alternativeName>
        <fullName evidence="4">tRNA-uridine isomerase I</fullName>
    </alternativeName>
</protein>
<dbReference type="NCBIfam" id="TIGR00071">
    <property type="entry name" value="hisT_truA"/>
    <property type="match status" value="1"/>
</dbReference>
<dbReference type="SUPFAM" id="SSF55120">
    <property type="entry name" value="Pseudouridine synthase"/>
    <property type="match status" value="1"/>
</dbReference>
<dbReference type="GO" id="GO:0031119">
    <property type="term" value="P:tRNA pseudouridine synthesis"/>
    <property type="evidence" value="ECO:0007669"/>
    <property type="project" value="UniProtKB-UniRule"/>
</dbReference>
<dbReference type="HAMAP" id="MF_00171">
    <property type="entry name" value="TruA"/>
    <property type="match status" value="1"/>
</dbReference>
<dbReference type="PANTHER" id="PTHR11142">
    <property type="entry name" value="PSEUDOURIDYLATE SYNTHASE"/>
    <property type="match status" value="1"/>
</dbReference>
<dbReference type="InterPro" id="IPR020095">
    <property type="entry name" value="PsdUridine_synth_TruA_C"/>
</dbReference>
<evidence type="ECO:0000256" key="5">
    <source>
        <dbReference type="PIRSR" id="PIRSR001430-1"/>
    </source>
</evidence>
<feature type="domain" description="Pseudouridine synthase I TruA alpha/beta" evidence="9">
    <location>
        <begin position="11"/>
        <end position="109"/>
    </location>
</feature>
<comment type="function">
    <text evidence="4">Formation of pseudouridine at positions 38, 39 and 40 in the anticodon stem and loop of transfer RNAs.</text>
</comment>
<evidence type="ECO:0000256" key="8">
    <source>
        <dbReference type="SAM" id="MobiDB-lite"/>
    </source>
</evidence>
<keyword evidence="3 4" id="KW-0413">Isomerase</keyword>
<evidence type="ECO:0000256" key="2">
    <source>
        <dbReference type="ARBA" id="ARBA00022694"/>
    </source>
</evidence>
<gene>
    <name evidence="4 10" type="primary">truA</name>
    <name evidence="10" type="ORF">JGUZn3_15650</name>
</gene>
<dbReference type="InterPro" id="IPR020097">
    <property type="entry name" value="PsdUridine_synth_TruA_a/b_dom"/>
</dbReference>
<comment type="catalytic activity">
    <reaction evidence="4 7">
        <text>uridine(38/39/40) in tRNA = pseudouridine(38/39/40) in tRNA</text>
        <dbReference type="Rhea" id="RHEA:22376"/>
        <dbReference type="Rhea" id="RHEA-COMP:10085"/>
        <dbReference type="Rhea" id="RHEA-COMP:10087"/>
        <dbReference type="ChEBI" id="CHEBI:65314"/>
        <dbReference type="ChEBI" id="CHEBI:65315"/>
        <dbReference type="EC" id="5.4.99.12"/>
    </reaction>
</comment>
<comment type="caution">
    <text evidence="4">Lacks conserved residue(s) required for the propagation of feature annotation.</text>
</comment>
<dbReference type="Gene3D" id="3.30.70.660">
    <property type="entry name" value="Pseudouridine synthase I, catalytic domain, C-terminal subdomain"/>
    <property type="match status" value="1"/>
</dbReference>
<feature type="domain" description="Pseudouridine synthase I TruA alpha/beta" evidence="9">
    <location>
        <begin position="150"/>
        <end position="250"/>
    </location>
</feature>
<keyword evidence="11" id="KW-1185">Reference proteome</keyword>
<dbReference type="PANTHER" id="PTHR11142:SF0">
    <property type="entry name" value="TRNA PSEUDOURIDINE SYNTHASE-LIKE 1"/>
    <property type="match status" value="1"/>
</dbReference>
<comment type="subunit">
    <text evidence="4">Homodimer.</text>
</comment>
<accession>A0A7H1NSM8</accession>
<sequence>MGISRWAVKLEYCGSAFSGWQRQESALSIQQVLEEAAQKLSGGIPVSSITAGRTDAGVHALGQVAHLDFPDSVFYNSKKIRDGLNFHLIPHNVAILDAAPVDKEWSARFSAISRSYRYIILNRPSRPALDENRVWHVKRTLNPNLMAEGAQFLIGKHDFSSFRATACQAKSPFRSISNIHIIQQEDRIIIDISARSFLHHQVRNIVGTLKLVGEKTWHPLQVKSALEARNRSAAGPTAPACGLYLTHIGYQPDPFENPTAQTTRGNQLVDKERS</sequence>
<dbReference type="Gene3D" id="3.30.70.580">
    <property type="entry name" value="Pseudouridine synthase I, catalytic domain, N-terminal subdomain"/>
    <property type="match status" value="1"/>
</dbReference>
<feature type="region of interest" description="Disordered" evidence="8">
    <location>
        <begin position="254"/>
        <end position="274"/>
    </location>
</feature>
<dbReference type="CDD" id="cd02570">
    <property type="entry name" value="PseudoU_synth_EcTruA"/>
    <property type="match status" value="1"/>
</dbReference>
<proteinExistence type="inferred from homology"/>
<dbReference type="AlphaFoldDB" id="A0A7H1NSM8"/>
<organism evidence="10 11">
    <name type="scientific">Entomobacter blattae</name>
    <dbReference type="NCBI Taxonomy" id="2762277"/>
    <lineage>
        <taxon>Bacteria</taxon>
        <taxon>Pseudomonadati</taxon>
        <taxon>Pseudomonadota</taxon>
        <taxon>Alphaproteobacteria</taxon>
        <taxon>Acetobacterales</taxon>
        <taxon>Acetobacteraceae</taxon>
        <taxon>Entomobacter</taxon>
    </lineage>
</organism>
<dbReference type="InterPro" id="IPR001406">
    <property type="entry name" value="PsdUridine_synth_TruA"/>
</dbReference>
<keyword evidence="2 4" id="KW-0819">tRNA processing</keyword>
<dbReference type="FunFam" id="3.30.70.580:FF:000001">
    <property type="entry name" value="tRNA pseudouridine synthase A"/>
    <property type="match status" value="1"/>
</dbReference>
<evidence type="ECO:0000256" key="4">
    <source>
        <dbReference type="HAMAP-Rule" id="MF_00171"/>
    </source>
</evidence>
<evidence type="ECO:0000256" key="3">
    <source>
        <dbReference type="ARBA" id="ARBA00023235"/>
    </source>
</evidence>
<evidence type="ECO:0000313" key="10">
    <source>
        <dbReference type="EMBL" id="QNT78788.1"/>
    </source>
</evidence>
<dbReference type="RefSeq" id="WP_203413019.1">
    <property type="nucleotide sequence ID" value="NZ_CP060244.1"/>
</dbReference>
<dbReference type="GO" id="GO:0160147">
    <property type="term" value="F:tRNA pseudouridine(38-40) synthase activity"/>
    <property type="evidence" value="ECO:0007669"/>
    <property type="project" value="UniProtKB-EC"/>
</dbReference>
<name>A0A7H1NSM8_9PROT</name>
<evidence type="ECO:0000313" key="11">
    <source>
        <dbReference type="Proteomes" id="UP000516349"/>
    </source>
</evidence>
<feature type="active site" description="Nucleophile" evidence="4 5">
    <location>
        <position position="55"/>
    </location>
</feature>
<evidence type="ECO:0000259" key="9">
    <source>
        <dbReference type="Pfam" id="PF01416"/>
    </source>
</evidence>
<dbReference type="Proteomes" id="UP000516349">
    <property type="component" value="Chromosome"/>
</dbReference>
<feature type="binding site" evidence="4 6">
    <location>
        <position position="116"/>
    </location>
    <ligand>
        <name>substrate</name>
    </ligand>
</feature>
<dbReference type="InterPro" id="IPR020094">
    <property type="entry name" value="TruA/RsuA/RluB/E/F_N"/>
</dbReference>
<dbReference type="EC" id="5.4.99.12" evidence="4"/>
<dbReference type="EMBL" id="CP060244">
    <property type="protein sequence ID" value="QNT78788.1"/>
    <property type="molecule type" value="Genomic_DNA"/>
</dbReference>
<dbReference type="KEGG" id="ebla:JGUZn3_15650"/>
<evidence type="ECO:0000256" key="6">
    <source>
        <dbReference type="PIRSR" id="PIRSR001430-2"/>
    </source>
</evidence>